<organism evidence="1 2">
    <name type="scientific">Sphingomonas faeni</name>
    <dbReference type="NCBI Taxonomy" id="185950"/>
    <lineage>
        <taxon>Bacteria</taxon>
        <taxon>Pseudomonadati</taxon>
        <taxon>Pseudomonadota</taxon>
        <taxon>Alphaproteobacteria</taxon>
        <taxon>Sphingomonadales</taxon>
        <taxon>Sphingomonadaceae</taxon>
        <taxon>Sphingomonas</taxon>
    </lineage>
</organism>
<evidence type="ECO:0000313" key="1">
    <source>
        <dbReference type="EMBL" id="PTW49211.1"/>
    </source>
</evidence>
<gene>
    <name evidence="1" type="ORF">C8J25_101717</name>
</gene>
<sequence length="87" mass="9506">MTKITDDPATLSWSALHELERLQIAALVITGARLADIGAQGIRKMRNAGSDSGKAYEQLKAETEDRLGVVQFLIDMLGYDPTSVDRT</sequence>
<dbReference type="EMBL" id="QAYE01000001">
    <property type="protein sequence ID" value="PTW49211.1"/>
    <property type="molecule type" value="Genomic_DNA"/>
</dbReference>
<reference evidence="1 2" key="1">
    <citation type="submission" date="2018-04" db="EMBL/GenBank/DDBJ databases">
        <title>Genomic Encyclopedia of Type Strains, Phase III (KMG-III): the genomes of soil and plant-associated and newly described type strains.</title>
        <authorList>
            <person name="Whitman W."/>
        </authorList>
    </citation>
    <scope>NUCLEOTIDE SEQUENCE [LARGE SCALE GENOMIC DNA]</scope>
    <source>
        <strain evidence="1 2">MA-olki</strain>
    </source>
</reference>
<protein>
    <submittedName>
        <fullName evidence="1">Uncharacterized protein</fullName>
    </submittedName>
</protein>
<name>A0A2T5UCJ6_9SPHN</name>
<proteinExistence type="predicted"/>
<dbReference type="RefSeq" id="WP_107952224.1">
    <property type="nucleotide sequence ID" value="NZ_QAYE01000001.1"/>
</dbReference>
<dbReference type="Proteomes" id="UP000244013">
    <property type="component" value="Unassembled WGS sequence"/>
</dbReference>
<comment type="caution">
    <text evidence="1">The sequence shown here is derived from an EMBL/GenBank/DDBJ whole genome shotgun (WGS) entry which is preliminary data.</text>
</comment>
<evidence type="ECO:0000313" key="2">
    <source>
        <dbReference type="Proteomes" id="UP000244013"/>
    </source>
</evidence>
<dbReference type="GeneID" id="91004792"/>
<accession>A0A2T5UCJ6</accession>
<dbReference type="AlphaFoldDB" id="A0A2T5UCJ6"/>